<comment type="caution">
    <text evidence="1">The sequence shown here is derived from an EMBL/GenBank/DDBJ whole genome shotgun (WGS) entry which is preliminary data.</text>
</comment>
<name>A0AAD6PPU9_9ROSI</name>
<dbReference type="AlphaFoldDB" id="A0AAD6PPU9"/>
<evidence type="ECO:0000313" key="2">
    <source>
        <dbReference type="Proteomes" id="UP001164929"/>
    </source>
</evidence>
<proteinExistence type="predicted"/>
<dbReference type="EMBL" id="JAQIZT010000019">
    <property type="protein sequence ID" value="KAJ6952989.1"/>
    <property type="molecule type" value="Genomic_DNA"/>
</dbReference>
<gene>
    <name evidence="1" type="ORF">NC653_041966</name>
</gene>
<accession>A0AAD6PPU9</accession>
<evidence type="ECO:0000313" key="1">
    <source>
        <dbReference type="EMBL" id="KAJ6952989.1"/>
    </source>
</evidence>
<keyword evidence="2" id="KW-1185">Reference proteome</keyword>
<sequence>MFEVRKATGKRKKASLESIIAPYFMAKNISQNYLVLSLAKLPNSNYVLLVLERGHGPNQKKSLCIGQSSGLQLLQLALGQHKCEYPRYIMSAR</sequence>
<reference evidence="1" key="1">
    <citation type="journal article" date="2023" name="Mol. Ecol. Resour.">
        <title>Chromosome-level genome assembly of a triploid poplar Populus alba 'Berolinensis'.</title>
        <authorList>
            <person name="Chen S."/>
            <person name="Yu Y."/>
            <person name="Wang X."/>
            <person name="Wang S."/>
            <person name="Zhang T."/>
            <person name="Zhou Y."/>
            <person name="He R."/>
            <person name="Meng N."/>
            <person name="Wang Y."/>
            <person name="Liu W."/>
            <person name="Liu Z."/>
            <person name="Liu J."/>
            <person name="Guo Q."/>
            <person name="Huang H."/>
            <person name="Sederoff R.R."/>
            <person name="Wang G."/>
            <person name="Qu G."/>
            <person name="Chen S."/>
        </authorList>
    </citation>
    <scope>NUCLEOTIDE SEQUENCE</scope>
    <source>
        <strain evidence="1">SC-2020</strain>
    </source>
</reference>
<dbReference type="Proteomes" id="UP001164929">
    <property type="component" value="Chromosome 19"/>
</dbReference>
<organism evidence="1 2">
    <name type="scientific">Populus alba x Populus x berolinensis</name>
    <dbReference type="NCBI Taxonomy" id="444605"/>
    <lineage>
        <taxon>Eukaryota</taxon>
        <taxon>Viridiplantae</taxon>
        <taxon>Streptophyta</taxon>
        <taxon>Embryophyta</taxon>
        <taxon>Tracheophyta</taxon>
        <taxon>Spermatophyta</taxon>
        <taxon>Magnoliopsida</taxon>
        <taxon>eudicotyledons</taxon>
        <taxon>Gunneridae</taxon>
        <taxon>Pentapetalae</taxon>
        <taxon>rosids</taxon>
        <taxon>fabids</taxon>
        <taxon>Malpighiales</taxon>
        <taxon>Salicaceae</taxon>
        <taxon>Saliceae</taxon>
        <taxon>Populus</taxon>
    </lineage>
</organism>
<protein>
    <submittedName>
        <fullName evidence="1">Uncharacterized protein</fullName>
    </submittedName>
</protein>